<comment type="caution">
    <text evidence="2">The sequence shown here is derived from an EMBL/GenBank/DDBJ whole genome shotgun (WGS) entry which is preliminary data.</text>
</comment>
<gene>
    <name evidence="2" type="ORF">SMGD1_1986</name>
</gene>
<dbReference type="Gene3D" id="2.60.120.10">
    <property type="entry name" value="Jelly Rolls"/>
    <property type="match status" value="1"/>
</dbReference>
<accession>H1FWT3</accession>
<dbReference type="STRING" id="929558.SMGD1_1986"/>
<sequence>MDLETILQEFPIYNKLSPSELRSLISFIEVLEFEKDEIIFSVDEPFDYIATIYEGNVDYYVYNTEEDKVVRLGSYKRYPVGVYNVSTKKSPGIEIVATEKTILLAIHNNNMKKIEKLFPRIGMHLYKGIIKAQNQILQRLTTILIKHRGQKVP</sequence>
<dbReference type="OrthoDB" id="892842at2"/>
<keyword evidence="3" id="KW-1185">Reference proteome</keyword>
<name>B6BIZ6_SULGG</name>
<dbReference type="PROSITE" id="PS50042">
    <property type="entry name" value="CNMP_BINDING_3"/>
    <property type="match status" value="1"/>
</dbReference>
<proteinExistence type="predicted"/>
<feature type="domain" description="Cyclic nucleotide-binding" evidence="1">
    <location>
        <begin position="12"/>
        <end position="70"/>
    </location>
</feature>
<organism evidence="2 3">
    <name type="scientific">Sulfurimonas gotlandica (strain DSM 19862 / JCM 16533 / GD1)</name>
    <dbReference type="NCBI Taxonomy" id="929558"/>
    <lineage>
        <taxon>Bacteria</taxon>
        <taxon>Pseudomonadati</taxon>
        <taxon>Campylobacterota</taxon>
        <taxon>Epsilonproteobacteria</taxon>
        <taxon>Campylobacterales</taxon>
        <taxon>Sulfurimonadaceae</taxon>
        <taxon>Sulfurimonas</taxon>
    </lineage>
</organism>
<accession>B6BIZ6</accession>
<evidence type="ECO:0000313" key="2">
    <source>
        <dbReference type="EMBL" id="EHP30509.1"/>
    </source>
</evidence>
<dbReference type="InterPro" id="IPR014710">
    <property type="entry name" value="RmlC-like_jellyroll"/>
</dbReference>
<protein>
    <submittedName>
        <fullName evidence="2">Protein containing cyclic nucleotide-binding domain</fullName>
    </submittedName>
</protein>
<dbReference type="Proteomes" id="UP000006431">
    <property type="component" value="Unassembled WGS sequence"/>
</dbReference>
<dbReference type="InterPro" id="IPR000595">
    <property type="entry name" value="cNMP-bd_dom"/>
</dbReference>
<dbReference type="SUPFAM" id="SSF51206">
    <property type="entry name" value="cAMP-binding domain-like"/>
    <property type="match status" value="1"/>
</dbReference>
<reference evidence="2 3" key="1">
    <citation type="journal article" date="2012" name="Proc. Natl. Acad. Sci. U.S.A.">
        <title>Genome and physiology of a model Epsilonproteobacterium responsible for sulfide detoxification in marine oxygen depletion zones.</title>
        <authorList>
            <person name="Grote J."/>
            <person name="Schott T."/>
            <person name="Bruckner C.G."/>
            <person name="Glockner F.O."/>
            <person name="Jost G."/>
            <person name="Teeling H."/>
            <person name="Labrenz M."/>
            <person name="Jurgens K."/>
        </authorList>
    </citation>
    <scope>NUCLEOTIDE SEQUENCE [LARGE SCALE GENOMIC DNA]</scope>
    <source>
        <strain evidence="2 3">GD1</strain>
    </source>
</reference>
<dbReference type="HOGENOM" id="CLU_1712335_0_0_7"/>
<evidence type="ECO:0000259" key="1">
    <source>
        <dbReference type="PROSITE" id="PS50042"/>
    </source>
</evidence>
<dbReference type="EMBL" id="AFRZ01000001">
    <property type="protein sequence ID" value="EHP30509.1"/>
    <property type="molecule type" value="Genomic_DNA"/>
</dbReference>
<dbReference type="AlphaFoldDB" id="B6BIZ6"/>
<evidence type="ECO:0000313" key="3">
    <source>
        <dbReference type="Proteomes" id="UP000006431"/>
    </source>
</evidence>
<dbReference type="RefSeq" id="WP_008335265.1">
    <property type="nucleotide sequence ID" value="NZ_AFRZ01000001.1"/>
</dbReference>
<dbReference type="PATRIC" id="fig|929558.5.peg.1978"/>
<dbReference type="InterPro" id="IPR018490">
    <property type="entry name" value="cNMP-bd_dom_sf"/>
</dbReference>